<dbReference type="EMBL" id="JACCJB010000018">
    <property type="protein sequence ID" value="KAF6220037.1"/>
    <property type="molecule type" value="Genomic_DNA"/>
</dbReference>
<proteinExistence type="predicted"/>
<dbReference type="Proteomes" id="UP000593566">
    <property type="component" value="Unassembled WGS sequence"/>
</dbReference>
<dbReference type="GeneID" id="59332273"/>
<gene>
    <name evidence="1" type="ORF">HO133_003862</name>
</gene>
<dbReference type="RefSeq" id="XP_037149472.1">
    <property type="nucleotide sequence ID" value="XM_037294784.1"/>
</dbReference>
<accession>A0A8H6CAP4</accession>
<sequence length="409" mass="46375">MSRELCKNAMKPLPASSSTKEWTESFSGHKLPWEIVGNLFTIFGLSVMTVADWDPLFACDKDRDECNKRQSGENSRECAEACLALCNDVDSVNDFVIALMSAAYALQSFYEGDTNLSDDEIMAEGEELETIKSKLDSNGGSTSGKMYPSTVCRAWMFMSLIRDEILEISLGPPLGAHETQMRRKELKRRCEERYAQMPHELRWQPDDNERHRSMSALQFSLQMALYQEYNLNKFPIDRLPDEGAFNVKQDLVDTARKMLDGILVLCANRDKLTNYAIGSIVYHGIPSAAILSVELLKHSKFPQDLRVSLPRSEIIQNLSIFVGALEWVRPSEGNYTLCIRMRKVIKRILDQVLDMPPPNSCHSENNAFHDPAPPDLAISSILGPQDEPDFLEWLNLVDWTRGMLPDAWT</sequence>
<comment type="caution">
    <text evidence="1">The sequence shown here is derived from an EMBL/GenBank/DDBJ whole genome shotgun (WGS) entry which is preliminary data.</text>
</comment>
<name>A0A8H6CAP4_9LECA</name>
<organism evidence="1 2">
    <name type="scientific">Letharia lupina</name>
    <dbReference type="NCBI Taxonomy" id="560253"/>
    <lineage>
        <taxon>Eukaryota</taxon>
        <taxon>Fungi</taxon>
        <taxon>Dikarya</taxon>
        <taxon>Ascomycota</taxon>
        <taxon>Pezizomycotina</taxon>
        <taxon>Lecanoromycetes</taxon>
        <taxon>OSLEUM clade</taxon>
        <taxon>Lecanoromycetidae</taxon>
        <taxon>Lecanorales</taxon>
        <taxon>Lecanorineae</taxon>
        <taxon>Parmeliaceae</taxon>
        <taxon>Letharia</taxon>
    </lineage>
</organism>
<dbReference type="AlphaFoldDB" id="A0A8H6CAP4"/>
<evidence type="ECO:0000313" key="2">
    <source>
        <dbReference type="Proteomes" id="UP000593566"/>
    </source>
</evidence>
<keyword evidence="2" id="KW-1185">Reference proteome</keyword>
<evidence type="ECO:0000313" key="1">
    <source>
        <dbReference type="EMBL" id="KAF6220037.1"/>
    </source>
</evidence>
<protein>
    <submittedName>
        <fullName evidence="1">Uncharacterized protein</fullName>
    </submittedName>
</protein>
<reference evidence="1 2" key="1">
    <citation type="journal article" date="2020" name="Genomics">
        <title>Complete, high-quality genomes from long-read metagenomic sequencing of two wolf lichen thalli reveals enigmatic genome architecture.</title>
        <authorList>
            <person name="McKenzie S.K."/>
            <person name="Walston R.F."/>
            <person name="Allen J.L."/>
        </authorList>
    </citation>
    <scope>NUCLEOTIDE SEQUENCE [LARGE SCALE GENOMIC DNA]</scope>
    <source>
        <strain evidence="1">WasteWater1</strain>
    </source>
</reference>